<accession>A0ABR4HEX7</accession>
<dbReference type="CDD" id="cd09917">
    <property type="entry name" value="F-box_SF"/>
    <property type="match status" value="1"/>
</dbReference>
<dbReference type="InterPro" id="IPR050776">
    <property type="entry name" value="Ank_Repeat/CDKN_Inhibitor"/>
</dbReference>
<keyword evidence="1" id="KW-0677">Repeat</keyword>
<dbReference type="Pfam" id="PF00646">
    <property type="entry name" value="F-box"/>
    <property type="match status" value="1"/>
</dbReference>
<keyword evidence="7" id="KW-1185">Reference proteome</keyword>
<dbReference type="PROSITE" id="PS50088">
    <property type="entry name" value="ANK_REPEAT"/>
    <property type="match status" value="3"/>
</dbReference>
<evidence type="ECO:0000256" key="4">
    <source>
        <dbReference type="SAM" id="MobiDB-lite"/>
    </source>
</evidence>
<feature type="repeat" description="ANK" evidence="3">
    <location>
        <begin position="273"/>
        <end position="305"/>
    </location>
</feature>
<feature type="repeat" description="ANK" evidence="3">
    <location>
        <begin position="306"/>
        <end position="333"/>
    </location>
</feature>
<reference evidence="6 7" key="1">
    <citation type="submission" date="2024-07" db="EMBL/GenBank/DDBJ databases">
        <title>Section-level genome sequencing and comparative genomics of Aspergillus sections Usti and Cavernicolus.</title>
        <authorList>
            <consortium name="Lawrence Berkeley National Laboratory"/>
            <person name="Nybo J.L."/>
            <person name="Vesth T.C."/>
            <person name="Theobald S."/>
            <person name="Frisvad J.C."/>
            <person name="Larsen T.O."/>
            <person name="Kjaerboelling I."/>
            <person name="Rothschild-Mancinelli K."/>
            <person name="Lyhne E.K."/>
            <person name="Kogle M.E."/>
            <person name="Barry K."/>
            <person name="Clum A."/>
            <person name="Na H."/>
            <person name="Ledsgaard L."/>
            <person name="Lin J."/>
            <person name="Lipzen A."/>
            <person name="Kuo A."/>
            <person name="Riley R."/>
            <person name="Mondo S."/>
            <person name="Labutti K."/>
            <person name="Haridas S."/>
            <person name="Pangalinan J."/>
            <person name="Salamov A.A."/>
            <person name="Simmons B.A."/>
            <person name="Magnuson J.K."/>
            <person name="Chen J."/>
            <person name="Drula E."/>
            <person name="Henrissat B."/>
            <person name="Wiebenga A."/>
            <person name="Lubbers R.J."/>
            <person name="Gomes A.C."/>
            <person name="Makela M.R."/>
            <person name="Stajich J."/>
            <person name="Grigoriev I.V."/>
            <person name="Mortensen U.H."/>
            <person name="De Vries R.P."/>
            <person name="Baker S.E."/>
            <person name="Andersen M.R."/>
        </authorList>
    </citation>
    <scope>NUCLEOTIDE SEQUENCE [LARGE SCALE GENOMIC DNA]</scope>
    <source>
        <strain evidence="6 7">CBS 588.65</strain>
    </source>
</reference>
<dbReference type="PRINTS" id="PR01415">
    <property type="entry name" value="ANKYRIN"/>
</dbReference>
<proteinExistence type="predicted"/>
<evidence type="ECO:0000313" key="7">
    <source>
        <dbReference type="Proteomes" id="UP001610334"/>
    </source>
</evidence>
<dbReference type="PANTHER" id="PTHR24201">
    <property type="entry name" value="ANK_REP_REGION DOMAIN-CONTAINING PROTEIN"/>
    <property type="match status" value="1"/>
</dbReference>
<dbReference type="SMART" id="SM00256">
    <property type="entry name" value="FBOX"/>
    <property type="match status" value="1"/>
</dbReference>
<organism evidence="6 7">
    <name type="scientific">Aspergillus granulosus</name>
    <dbReference type="NCBI Taxonomy" id="176169"/>
    <lineage>
        <taxon>Eukaryota</taxon>
        <taxon>Fungi</taxon>
        <taxon>Dikarya</taxon>
        <taxon>Ascomycota</taxon>
        <taxon>Pezizomycotina</taxon>
        <taxon>Eurotiomycetes</taxon>
        <taxon>Eurotiomycetidae</taxon>
        <taxon>Eurotiales</taxon>
        <taxon>Aspergillaceae</taxon>
        <taxon>Aspergillus</taxon>
        <taxon>Aspergillus subgen. Nidulantes</taxon>
    </lineage>
</organism>
<dbReference type="Pfam" id="PF12796">
    <property type="entry name" value="Ank_2"/>
    <property type="match status" value="1"/>
</dbReference>
<dbReference type="InterPro" id="IPR036770">
    <property type="entry name" value="Ankyrin_rpt-contain_sf"/>
</dbReference>
<comment type="caution">
    <text evidence="6">The sequence shown here is derived from an EMBL/GenBank/DDBJ whole genome shotgun (WGS) entry which is preliminary data.</text>
</comment>
<feature type="repeat" description="ANK" evidence="3">
    <location>
        <begin position="239"/>
        <end position="271"/>
    </location>
</feature>
<evidence type="ECO:0000256" key="1">
    <source>
        <dbReference type="ARBA" id="ARBA00022737"/>
    </source>
</evidence>
<dbReference type="Pfam" id="PF00023">
    <property type="entry name" value="Ank"/>
    <property type="match status" value="1"/>
</dbReference>
<dbReference type="InterPro" id="IPR001810">
    <property type="entry name" value="F-box_dom"/>
</dbReference>
<gene>
    <name evidence="6" type="ORF">BJX63DRAFT_431674</name>
</gene>
<evidence type="ECO:0000313" key="6">
    <source>
        <dbReference type="EMBL" id="KAL2814043.1"/>
    </source>
</evidence>
<evidence type="ECO:0000256" key="2">
    <source>
        <dbReference type="ARBA" id="ARBA00023043"/>
    </source>
</evidence>
<keyword evidence="2 3" id="KW-0040">ANK repeat</keyword>
<evidence type="ECO:0000259" key="5">
    <source>
        <dbReference type="PROSITE" id="PS50181"/>
    </source>
</evidence>
<evidence type="ECO:0000256" key="3">
    <source>
        <dbReference type="PROSITE-ProRule" id="PRU00023"/>
    </source>
</evidence>
<dbReference type="Gene3D" id="1.25.40.20">
    <property type="entry name" value="Ankyrin repeat-containing domain"/>
    <property type="match status" value="2"/>
</dbReference>
<dbReference type="SUPFAM" id="SSF48403">
    <property type="entry name" value="Ankyrin repeat"/>
    <property type="match status" value="1"/>
</dbReference>
<dbReference type="PROSITE" id="PS50297">
    <property type="entry name" value="ANK_REP_REGION"/>
    <property type="match status" value="3"/>
</dbReference>
<dbReference type="PANTHER" id="PTHR24201:SF16">
    <property type="entry name" value="ANKYRIN-1-LIKE-RELATED"/>
    <property type="match status" value="1"/>
</dbReference>
<dbReference type="InterPro" id="IPR002110">
    <property type="entry name" value="Ankyrin_rpt"/>
</dbReference>
<sequence length="465" mass="51285">MSSFDLFELPEELVLQIVEHLPASDLASFIKTSKISWRIAIRTVEKYPAKEILTQFKEVTFTDNSEQMLSLLPILRRLHKADPRIGYEALILSCMGSCSEAVWLLINDGVPYSPLDRLRREGITEQYECTPLLYAMHNPHPAPLQVIIDFIANGDQRTNHCPGATCDPSPHAQEALDWAIRCKNMAMVEHLLAERHVDVNYSYANHCPALLTAAKRGSPFIVHLLLQHKADVHARDPINGWTAVHYAAAKGHTLVVEMLLEAGANVGNVEQRLGHTPLLLAAGHGQLETVQVLLDRGAHINHRNKLGRSALSIAAAIGYWEIVNVLIEGGADIRQVCCKGRTALSYAIGRNNRLAAYSLANAASVHVFEAAYGRGRLDYTTRGFYRRQIDAGACGHHDRDAGILELAGIIGYPLSGDAEADAHGIKCEFAAFVDFDLCNGPVSSEEEWYDEDEDITDPDEVGRSS</sequence>
<dbReference type="SMART" id="SM00248">
    <property type="entry name" value="ANK"/>
    <property type="match status" value="8"/>
</dbReference>
<dbReference type="EMBL" id="JBFXLT010000036">
    <property type="protein sequence ID" value="KAL2814043.1"/>
    <property type="molecule type" value="Genomic_DNA"/>
</dbReference>
<protein>
    <submittedName>
        <fullName evidence="6">Ankyrin repeat-containing domain protein</fullName>
    </submittedName>
</protein>
<feature type="compositionally biased region" description="Acidic residues" evidence="4">
    <location>
        <begin position="444"/>
        <end position="459"/>
    </location>
</feature>
<feature type="domain" description="F-box" evidence="5">
    <location>
        <begin position="3"/>
        <end position="59"/>
    </location>
</feature>
<dbReference type="Proteomes" id="UP001610334">
    <property type="component" value="Unassembled WGS sequence"/>
</dbReference>
<feature type="region of interest" description="Disordered" evidence="4">
    <location>
        <begin position="443"/>
        <end position="465"/>
    </location>
</feature>
<dbReference type="PROSITE" id="PS50181">
    <property type="entry name" value="FBOX"/>
    <property type="match status" value="1"/>
</dbReference>
<name>A0ABR4HEX7_9EURO</name>